<accession>A0AAD7ARB8</accession>
<evidence type="ECO:0000256" key="1">
    <source>
        <dbReference type="SAM" id="MobiDB-lite"/>
    </source>
</evidence>
<dbReference type="SUPFAM" id="SSF55729">
    <property type="entry name" value="Acyl-CoA N-acyltransferases (Nat)"/>
    <property type="match status" value="1"/>
</dbReference>
<name>A0AAD7ARB8_9AGAR</name>
<evidence type="ECO:0008006" key="4">
    <source>
        <dbReference type="Google" id="ProtNLM"/>
    </source>
</evidence>
<dbReference type="CDD" id="cd04301">
    <property type="entry name" value="NAT_SF"/>
    <property type="match status" value="1"/>
</dbReference>
<comment type="caution">
    <text evidence="2">The sequence shown here is derived from an EMBL/GenBank/DDBJ whole genome shotgun (WGS) entry which is preliminary data.</text>
</comment>
<protein>
    <recommendedName>
        <fullName evidence="4">Acyl-CoA N-acyltransferase</fullName>
    </recommendedName>
</protein>
<organism evidence="2 3">
    <name type="scientific">Mycena albidolilacea</name>
    <dbReference type="NCBI Taxonomy" id="1033008"/>
    <lineage>
        <taxon>Eukaryota</taxon>
        <taxon>Fungi</taxon>
        <taxon>Dikarya</taxon>
        <taxon>Basidiomycota</taxon>
        <taxon>Agaricomycotina</taxon>
        <taxon>Agaricomycetes</taxon>
        <taxon>Agaricomycetidae</taxon>
        <taxon>Agaricales</taxon>
        <taxon>Marasmiineae</taxon>
        <taxon>Mycenaceae</taxon>
        <taxon>Mycena</taxon>
    </lineage>
</organism>
<dbReference type="AlphaFoldDB" id="A0AAD7ARB8"/>
<proteinExistence type="predicted"/>
<dbReference type="Proteomes" id="UP001218218">
    <property type="component" value="Unassembled WGS sequence"/>
</dbReference>
<sequence length="183" mass="19924">MPKPLPSGLQIRQALPDDVPSIATLLSLAPDDGSIYRFPHILEHTEEMCEMHVGWLRPGVHEPTSLIRVAVVPVDGKDQVVGFTSWTRHETDPEEPSKTRPTKLAAEVAPADKFEEEAPASSAADPPQNYRALIPNATHADAIKRARKLAPPSPVKTTPSYDLRGLAVHPDYQGHGIGTLLAR</sequence>
<evidence type="ECO:0000313" key="3">
    <source>
        <dbReference type="Proteomes" id="UP001218218"/>
    </source>
</evidence>
<evidence type="ECO:0000313" key="2">
    <source>
        <dbReference type="EMBL" id="KAJ7366508.1"/>
    </source>
</evidence>
<dbReference type="InterPro" id="IPR016181">
    <property type="entry name" value="Acyl_CoA_acyltransferase"/>
</dbReference>
<feature type="compositionally biased region" description="Basic and acidic residues" evidence="1">
    <location>
        <begin position="87"/>
        <end position="98"/>
    </location>
</feature>
<feature type="region of interest" description="Disordered" evidence="1">
    <location>
        <begin position="84"/>
        <end position="105"/>
    </location>
</feature>
<dbReference type="Gene3D" id="3.40.630.30">
    <property type="match status" value="1"/>
</dbReference>
<keyword evidence="3" id="KW-1185">Reference proteome</keyword>
<dbReference type="EMBL" id="JARIHO010000002">
    <property type="protein sequence ID" value="KAJ7366508.1"/>
    <property type="molecule type" value="Genomic_DNA"/>
</dbReference>
<reference evidence="2" key="1">
    <citation type="submission" date="2023-03" db="EMBL/GenBank/DDBJ databases">
        <title>Massive genome expansion in bonnet fungi (Mycena s.s.) driven by repeated elements and novel gene families across ecological guilds.</title>
        <authorList>
            <consortium name="Lawrence Berkeley National Laboratory"/>
            <person name="Harder C.B."/>
            <person name="Miyauchi S."/>
            <person name="Viragh M."/>
            <person name="Kuo A."/>
            <person name="Thoen E."/>
            <person name="Andreopoulos B."/>
            <person name="Lu D."/>
            <person name="Skrede I."/>
            <person name="Drula E."/>
            <person name="Henrissat B."/>
            <person name="Morin E."/>
            <person name="Kohler A."/>
            <person name="Barry K."/>
            <person name="LaButti K."/>
            <person name="Morin E."/>
            <person name="Salamov A."/>
            <person name="Lipzen A."/>
            <person name="Mereny Z."/>
            <person name="Hegedus B."/>
            <person name="Baldrian P."/>
            <person name="Stursova M."/>
            <person name="Weitz H."/>
            <person name="Taylor A."/>
            <person name="Grigoriev I.V."/>
            <person name="Nagy L.G."/>
            <person name="Martin F."/>
            <person name="Kauserud H."/>
        </authorList>
    </citation>
    <scope>NUCLEOTIDE SEQUENCE</scope>
    <source>
        <strain evidence="2">CBHHK002</strain>
    </source>
</reference>
<gene>
    <name evidence="2" type="ORF">DFH08DRAFT_168781</name>
</gene>